<dbReference type="STRING" id="98765.A0A2R6P5F2"/>
<dbReference type="Proteomes" id="UP000186601">
    <property type="component" value="Unassembled WGS sequence"/>
</dbReference>
<feature type="transmembrane region" description="Helical" evidence="2">
    <location>
        <begin position="44"/>
        <end position="66"/>
    </location>
</feature>
<name>A0A2R6P5F2_9APHY</name>
<dbReference type="InterPro" id="IPR045338">
    <property type="entry name" value="DUF6535"/>
</dbReference>
<dbReference type="EMBL" id="MLYV02000527">
    <property type="protein sequence ID" value="PSR85706.1"/>
    <property type="molecule type" value="Genomic_DNA"/>
</dbReference>
<feature type="region of interest" description="Disordered" evidence="1">
    <location>
        <begin position="854"/>
        <end position="891"/>
    </location>
</feature>
<keyword evidence="2" id="KW-0472">Membrane</keyword>
<accession>A0A2R6P5F2</accession>
<feature type="transmembrane region" description="Helical" evidence="2">
    <location>
        <begin position="183"/>
        <end position="201"/>
    </location>
</feature>
<gene>
    <name evidence="4" type="ORF">PHLCEN_2v5353</name>
</gene>
<feature type="compositionally biased region" description="Polar residues" evidence="1">
    <location>
        <begin position="909"/>
        <end position="920"/>
    </location>
</feature>
<reference evidence="4 5" key="1">
    <citation type="submission" date="2018-02" db="EMBL/GenBank/DDBJ databases">
        <title>Genome sequence of the basidiomycete white-rot fungus Phlebia centrifuga.</title>
        <authorList>
            <person name="Granchi Z."/>
            <person name="Peng M."/>
            <person name="de Vries R.P."/>
            <person name="Hilden K."/>
            <person name="Makela M.R."/>
            <person name="Grigoriev I."/>
            <person name="Riley R."/>
        </authorList>
    </citation>
    <scope>NUCLEOTIDE SEQUENCE [LARGE SCALE GENOMIC DNA]</scope>
    <source>
        <strain evidence="4 5">FBCC195</strain>
    </source>
</reference>
<organism evidence="4 5">
    <name type="scientific">Hermanssonia centrifuga</name>
    <dbReference type="NCBI Taxonomy" id="98765"/>
    <lineage>
        <taxon>Eukaryota</taxon>
        <taxon>Fungi</taxon>
        <taxon>Dikarya</taxon>
        <taxon>Basidiomycota</taxon>
        <taxon>Agaricomycotina</taxon>
        <taxon>Agaricomycetes</taxon>
        <taxon>Polyporales</taxon>
        <taxon>Meruliaceae</taxon>
        <taxon>Hermanssonia</taxon>
    </lineage>
</organism>
<keyword evidence="2" id="KW-0812">Transmembrane</keyword>
<proteinExistence type="predicted"/>
<sequence length="992" mass="110822">MAEPDSTKPSPDAAQETGWAGIEDHMKEYDEGEMKVLNDDIDALLIFAGLFSAVLTAFVVPSYLLLQPDNSQLSVQILDRISAQLARFEILPPFINSTAPDSSASPPFQVSTSARWMNCLWFLSLILSLSSALFGILAKQWIREYLQWRKVAAAPRENVLLRQLRIEAWEDWKVSAGISTIPALLELAVVLFLAGLVVLVWTLDTVVAIVITTAVSVVIMVLCTVTVLPAVYRRCPYKSPTGWACVIMFDALAVVVSWTRWHFRWLAKFIYILRDANWLTTLMDRLNPLAKKVQEWIIQPTEDLATACSSHLRRVLSDGSASPPSFPRFPNWRVRDLYIDDLGSSEISDFNDIGYPYDDPDYTRSLAKDICEVMSLVRALSWVRKGTEGPRLLKHVATSAESLHTDRVDADGRYYVFMYVLRKLCSAKSESRELKPLSNLEGQLQSEAYKTVGGEHHMFRGGVLSGYSYLDLRVDRLLDHSDLWVLGFLLLGDTMYMSVNSSDRLPLFACLSQHMFSAFRNNQYFDMGRTRLQKIYNDAIDSQSPSHRELRSSGVHTMILEILCSVSEVHMAEGTKRISADGPRVSDIYVDNEIRLAVQMFDQNAGYSDPFARHQFVMMADLVMRSLDDCYVRDKELMGTLLEKMSEAVTISLKEGYENCGCHHTLPWISSMLSIQDFVMEYRIPPRPLWSLLDVLEKTIPASDDEDLEEGGGTDEEMAGRKTFIKLKKRLDRFHSRPSSPPIVIAAEPDPVTSVAEEAKLSESIPSDNPASVLDAKNEAVGMRDRETQHGGKEDILVPESHFQEARPSEGISVHTVGHPAEETQKVCASSLHHNHQDLTSIQHMELDVPIDRQDAVPSPEQDPDITAEGDSNDDARSFTEPCTVQSNSFEVAASDDSRLTARMLPINRSASDGLPSTRSLFHDSTAHTDTPLAFSGRVPDPGDHGNLPDPTLQSSEPTADLGRIISRSSSTSRDEDVQPVEQSSRGGARFD</sequence>
<feature type="transmembrane region" description="Helical" evidence="2">
    <location>
        <begin position="243"/>
        <end position="261"/>
    </location>
</feature>
<feature type="transmembrane region" description="Helical" evidence="2">
    <location>
        <begin position="120"/>
        <end position="138"/>
    </location>
</feature>
<evidence type="ECO:0000256" key="2">
    <source>
        <dbReference type="SAM" id="Phobius"/>
    </source>
</evidence>
<evidence type="ECO:0000259" key="3">
    <source>
        <dbReference type="Pfam" id="PF20153"/>
    </source>
</evidence>
<keyword evidence="2" id="KW-1133">Transmembrane helix</keyword>
<feature type="transmembrane region" description="Helical" evidence="2">
    <location>
        <begin position="207"/>
        <end position="231"/>
    </location>
</feature>
<keyword evidence="5" id="KW-1185">Reference proteome</keyword>
<feature type="region of interest" description="Disordered" evidence="1">
    <location>
        <begin position="909"/>
        <end position="992"/>
    </location>
</feature>
<dbReference type="AlphaFoldDB" id="A0A2R6P5F2"/>
<feature type="compositionally biased region" description="Acidic residues" evidence="1">
    <location>
        <begin position="862"/>
        <end position="873"/>
    </location>
</feature>
<evidence type="ECO:0000313" key="4">
    <source>
        <dbReference type="EMBL" id="PSR85706.1"/>
    </source>
</evidence>
<evidence type="ECO:0000313" key="5">
    <source>
        <dbReference type="Proteomes" id="UP000186601"/>
    </source>
</evidence>
<feature type="compositionally biased region" description="Polar residues" evidence="1">
    <location>
        <begin position="881"/>
        <end position="890"/>
    </location>
</feature>
<dbReference type="OrthoDB" id="3185525at2759"/>
<evidence type="ECO:0000256" key="1">
    <source>
        <dbReference type="SAM" id="MobiDB-lite"/>
    </source>
</evidence>
<comment type="caution">
    <text evidence="4">The sequence shown here is derived from an EMBL/GenBank/DDBJ whole genome shotgun (WGS) entry which is preliminary data.</text>
</comment>
<dbReference type="Pfam" id="PF20153">
    <property type="entry name" value="DUF6535"/>
    <property type="match status" value="1"/>
</dbReference>
<protein>
    <recommendedName>
        <fullName evidence="3">DUF6535 domain-containing protein</fullName>
    </recommendedName>
</protein>
<feature type="domain" description="DUF6535" evidence="3">
    <location>
        <begin position="19"/>
        <end position="202"/>
    </location>
</feature>